<gene>
    <name evidence="3" type="ORF">AUJ27_02920</name>
</gene>
<sequence>MNNNLLYYLSFSHFLGIGPVRLKALINYFRDVKKAYQAKERDISEVIGVNIAKKFIDFRARFDPVNKLEELKRKEIFVLSMADKDYPESLKNISDPPICLYIKARYQNFFDSVGATALFFAVVGTRKPTPYGEQIADKFSSELTEAGFVIVSGLAMGIDTIAHRACLKIGGKTVAVLGCGVDIIYPSVNCDLYEKIIKTGGVVLSEFPPGHTVLPGLFISRNRIISGLSKGVLVIEGARDSGALITARHAADQGREVFAAPGPINSEMSTAPNLLLKQGAKLVTSIEDIFEEFNIKISPKKKENIRANLIDEERLVFDCLEDKALMADEMVLILKKPVSQILNLLSLMEIKGVIEKNSENRYQIKL</sequence>
<dbReference type="Proteomes" id="UP000183192">
    <property type="component" value="Unassembled WGS sequence"/>
</dbReference>
<dbReference type="InterPro" id="IPR010994">
    <property type="entry name" value="RuvA_2-like"/>
</dbReference>
<proteinExistence type="inferred from homology"/>
<evidence type="ECO:0000259" key="2">
    <source>
        <dbReference type="Pfam" id="PF02481"/>
    </source>
</evidence>
<comment type="caution">
    <text evidence="3">The sequence shown here is derived from an EMBL/GenBank/DDBJ whole genome shotgun (WGS) entry which is preliminary data.</text>
</comment>
<dbReference type="EMBL" id="MNUU01000056">
    <property type="protein sequence ID" value="OIO07168.1"/>
    <property type="molecule type" value="Genomic_DNA"/>
</dbReference>
<dbReference type="GO" id="GO:0009294">
    <property type="term" value="P:DNA-mediated transformation"/>
    <property type="evidence" value="ECO:0007669"/>
    <property type="project" value="InterPro"/>
</dbReference>
<dbReference type="InterPro" id="IPR003488">
    <property type="entry name" value="DprA"/>
</dbReference>
<dbReference type="Gene3D" id="3.40.50.450">
    <property type="match status" value="1"/>
</dbReference>
<dbReference type="SUPFAM" id="SSF102405">
    <property type="entry name" value="MCP/YpsA-like"/>
    <property type="match status" value="1"/>
</dbReference>
<accession>A0A1J4T6P5</accession>
<protein>
    <submittedName>
        <fullName evidence="3">DNA protecting protein DprA</fullName>
    </submittedName>
</protein>
<organism evidence="3 4">
    <name type="scientific">Candidatus Falkowbacteria bacterium CG1_02_37_44</name>
    <dbReference type="NCBI Taxonomy" id="1805146"/>
    <lineage>
        <taxon>Bacteria</taxon>
        <taxon>Candidatus Falkowiibacteriota</taxon>
    </lineage>
</organism>
<dbReference type="InterPro" id="IPR057666">
    <property type="entry name" value="DrpA_SLOG"/>
</dbReference>
<evidence type="ECO:0000313" key="3">
    <source>
        <dbReference type="EMBL" id="OIO07168.1"/>
    </source>
</evidence>
<evidence type="ECO:0000313" key="4">
    <source>
        <dbReference type="Proteomes" id="UP000183192"/>
    </source>
</evidence>
<dbReference type="AlphaFoldDB" id="A0A1J4T6P5"/>
<dbReference type="Pfam" id="PF02481">
    <property type="entry name" value="DNA_processg_A"/>
    <property type="match status" value="1"/>
</dbReference>
<dbReference type="NCBIfam" id="TIGR00732">
    <property type="entry name" value="dprA"/>
    <property type="match status" value="1"/>
</dbReference>
<dbReference type="SUPFAM" id="SSF47781">
    <property type="entry name" value="RuvA domain 2-like"/>
    <property type="match status" value="1"/>
</dbReference>
<evidence type="ECO:0000256" key="1">
    <source>
        <dbReference type="ARBA" id="ARBA00006525"/>
    </source>
</evidence>
<dbReference type="PANTHER" id="PTHR43022:SF1">
    <property type="entry name" value="PROTEIN SMF"/>
    <property type="match status" value="1"/>
</dbReference>
<feature type="domain" description="Smf/DprA SLOG" evidence="2">
    <location>
        <begin position="79"/>
        <end position="293"/>
    </location>
</feature>
<dbReference type="PANTHER" id="PTHR43022">
    <property type="entry name" value="PROTEIN SMF"/>
    <property type="match status" value="1"/>
</dbReference>
<comment type="similarity">
    <text evidence="1">Belongs to the DprA/Smf family.</text>
</comment>
<name>A0A1J4T6P5_9BACT</name>
<reference evidence="3 4" key="1">
    <citation type="journal article" date="2016" name="Environ. Microbiol.">
        <title>Genomic resolution of a cold subsurface aquifer community provides metabolic insights for novel microbes adapted to high CO concentrations.</title>
        <authorList>
            <person name="Probst A.J."/>
            <person name="Castelle C.J."/>
            <person name="Singh A."/>
            <person name="Brown C.T."/>
            <person name="Anantharaman K."/>
            <person name="Sharon I."/>
            <person name="Hug L.A."/>
            <person name="Burstein D."/>
            <person name="Emerson J.B."/>
            <person name="Thomas B.C."/>
            <person name="Banfield J.F."/>
        </authorList>
    </citation>
    <scope>NUCLEOTIDE SEQUENCE [LARGE SCALE GENOMIC DNA]</scope>
    <source>
        <strain evidence="3">CG1_02_37_44</strain>
    </source>
</reference>
<dbReference type="STRING" id="1805146.AUJ27_02920"/>